<name>A0A660SFN3_UNCW3</name>
<dbReference type="EMBL" id="QNBE01000084">
    <property type="protein sequence ID" value="RKX69443.1"/>
    <property type="molecule type" value="Genomic_DNA"/>
</dbReference>
<feature type="domain" description="Methyltransferase" evidence="1">
    <location>
        <begin position="22"/>
        <end position="123"/>
    </location>
</feature>
<protein>
    <recommendedName>
        <fullName evidence="1">Methyltransferase domain-containing protein</fullName>
    </recommendedName>
</protein>
<dbReference type="InterPro" id="IPR029063">
    <property type="entry name" value="SAM-dependent_MTases_sf"/>
</dbReference>
<proteinExistence type="predicted"/>
<sequence>MVNFSVVENLLRLIGLRRGDTVLDFGCGVGNYTLPCARAVGRKGRVYALDKDRNYLEELKRRVDEAGLENILVIEAGSELNIPLADRSIDRALFFDVLHSHYFTSEELRILFLEVARIIRDSGLVSIFPHHMNDEEVGKLVKIVETGGFKLVHCFTGEVFHRDEVVTGKIISFSLSRYV</sequence>
<evidence type="ECO:0000313" key="2">
    <source>
        <dbReference type="EMBL" id="RKX69443.1"/>
    </source>
</evidence>
<dbReference type="InterPro" id="IPR041698">
    <property type="entry name" value="Methyltransf_25"/>
</dbReference>
<dbReference type="SUPFAM" id="SSF53335">
    <property type="entry name" value="S-adenosyl-L-methionine-dependent methyltransferases"/>
    <property type="match status" value="1"/>
</dbReference>
<dbReference type="Proteomes" id="UP000268469">
    <property type="component" value="Unassembled WGS sequence"/>
</dbReference>
<dbReference type="Pfam" id="PF13649">
    <property type="entry name" value="Methyltransf_25"/>
    <property type="match status" value="1"/>
</dbReference>
<accession>A0A660SFN3</accession>
<comment type="caution">
    <text evidence="2">The sequence shown here is derived from an EMBL/GenBank/DDBJ whole genome shotgun (WGS) entry which is preliminary data.</text>
</comment>
<dbReference type="AlphaFoldDB" id="A0A660SFN3"/>
<dbReference type="Gene3D" id="3.40.50.150">
    <property type="entry name" value="Vaccinia Virus protein VP39"/>
    <property type="match status" value="1"/>
</dbReference>
<evidence type="ECO:0000313" key="3">
    <source>
        <dbReference type="Proteomes" id="UP000268469"/>
    </source>
</evidence>
<evidence type="ECO:0000259" key="1">
    <source>
        <dbReference type="Pfam" id="PF13649"/>
    </source>
</evidence>
<dbReference type="CDD" id="cd02440">
    <property type="entry name" value="AdoMet_MTases"/>
    <property type="match status" value="1"/>
</dbReference>
<reference evidence="2 3" key="1">
    <citation type="submission" date="2018-06" db="EMBL/GenBank/DDBJ databases">
        <title>Extensive metabolic versatility and redundancy in microbially diverse, dynamic hydrothermal sediments.</title>
        <authorList>
            <person name="Dombrowski N."/>
            <person name="Teske A."/>
            <person name="Baker B.J."/>
        </authorList>
    </citation>
    <scope>NUCLEOTIDE SEQUENCE [LARGE SCALE GENOMIC DNA]</scope>
    <source>
        <strain evidence="2">B36_G15</strain>
    </source>
</reference>
<gene>
    <name evidence="2" type="ORF">DRP53_08180</name>
</gene>
<organism evidence="2 3">
    <name type="scientific">candidate division WOR-3 bacterium</name>
    <dbReference type="NCBI Taxonomy" id="2052148"/>
    <lineage>
        <taxon>Bacteria</taxon>
        <taxon>Bacteria division WOR-3</taxon>
    </lineage>
</organism>